<dbReference type="GO" id="GO:0006308">
    <property type="term" value="P:DNA catabolic process"/>
    <property type="evidence" value="ECO:0007669"/>
    <property type="project" value="InterPro"/>
</dbReference>
<dbReference type="InterPro" id="IPR003753">
    <property type="entry name" value="Exonuc_VII_L"/>
</dbReference>
<comment type="caution">
    <text evidence="4">The sequence shown here is derived from an EMBL/GenBank/DDBJ whole genome shotgun (WGS) entry which is preliminary data.</text>
</comment>
<dbReference type="Pfam" id="PF02601">
    <property type="entry name" value="Exonuc_VII_L"/>
    <property type="match status" value="1"/>
</dbReference>
<reference evidence="4 5" key="1">
    <citation type="submission" date="2019-03" db="EMBL/GenBank/DDBJ databases">
        <title>Root nodule microbial communities of legume samples collected from USA, Mexico and Botswana.</title>
        <authorList>
            <person name="Hirsch A."/>
        </authorList>
    </citation>
    <scope>NUCLEOTIDE SEQUENCE [LARGE SCALE GENOMIC DNA]</scope>
    <source>
        <strain evidence="4 5">55</strain>
    </source>
</reference>
<organism evidence="4 5">
    <name type="scientific">Dietzia cinnamea</name>
    <dbReference type="NCBI Taxonomy" id="321318"/>
    <lineage>
        <taxon>Bacteria</taxon>
        <taxon>Bacillati</taxon>
        <taxon>Actinomycetota</taxon>
        <taxon>Actinomycetes</taxon>
        <taxon>Mycobacteriales</taxon>
        <taxon>Dietziaceae</taxon>
        <taxon>Dietzia</taxon>
    </lineage>
</organism>
<feature type="transmembrane region" description="Helical" evidence="2">
    <location>
        <begin position="406"/>
        <end position="424"/>
    </location>
</feature>
<evidence type="ECO:0000256" key="2">
    <source>
        <dbReference type="SAM" id="Phobius"/>
    </source>
</evidence>
<evidence type="ECO:0000259" key="3">
    <source>
        <dbReference type="Pfam" id="PF02601"/>
    </source>
</evidence>
<proteinExistence type="predicted"/>
<dbReference type="EMBL" id="SMCX01000008">
    <property type="protein sequence ID" value="TCW24070.1"/>
    <property type="molecule type" value="Genomic_DNA"/>
</dbReference>
<feature type="coiled-coil region" evidence="1">
    <location>
        <begin position="323"/>
        <end position="364"/>
    </location>
</feature>
<evidence type="ECO:0000313" key="5">
    <source>
        <dbReference type="Proteomes" id="UP000295805"/>
    </source>
</evidence>
<dbReference type="GO" id="GO:0008855">
    <property type="term" value="F:exodeoxyribonuclease VII activity"/>
    <property type="evidence" value="ECO:0007669"/>
    <property type="project" value="InterPro"/>
</dbReference>
<gene>
    <name evidence="4" type="ORF">EDD19_1086</name>
</gene>
<dbReference type="PANTHER" id="PTHR30008">
    <property type="entry name" value="EXODEOXYRIBONUCLEASE 7 LARGE SUBUNIT"/>
    <property type="match status" value="1"/>
</dbReference>
<dbReference type="GO" id="GO:0009318">
    <property type="term" value="C:exodeoxyribonuclease VII complex"/>
    <property type="evidence" value="ECO:0007669"/>
    <property type="project" value="InterPro"/>
</dbReference>
<dbReference type="PANTHER" id="PTHR30008:SF0">
    <property type="entry name" value="EXODEOXYRIBONUCLEASE 7 LARGE SUBUNIT"/>
    <property type="match status" value="1"/>
</dbReference>
<keyword evidence="2" id="KW-0812">Transmembrane</keyword>
<dbReference type="RefSeq" id="WP_165928473.1">
    <property type="nucleotide sequence ID" value="NZ_SMCX01000008.1"/>
</dbReference>
<keyword evidence="1" id="KW-0175">Coiled coil</keyword>
<feature type="domain" description="Exonuclease VII large subunit C-terminal" evidence="3">
    <location>
        <begin position="150"/>
        <end position="365"/>
    </location>
</feature>
<keyword evidence="2" id="KW-1133">Transmembrane helix</keyword>
<dbReference type="Proteomes" id="UP000295805">
    <property type="component" value="Unassembled WGS sequence"/>
</dbReference>
<sequence length="450" mass="49319">MTRVGTRAVDPRELCETLGRALAAEPVKVEGECRNARVDAHYVSFDLCGRDSDCPDVVRVWIPANQIWRIRQGLESRWSHPLEECLADGRCVVVIGTAEVRRTSIQVSATGVYINDFDAVGSLQAQLNRLPSTLEDLGIPPDRLSPSETRQKLTLDRPPSRIAVVTGKSSRAYEDFCAAFWSTAKRKGAEKFPRPQLVHVPFRLEGAGVADELVRVLRDEVPESRADAVCIVRGGGPWSDLWPFHSLEVVKAVHDMPMPVFTAIGHESDRLAIDCAARGSRGTPSSLGEGLGWAFRELCSRSVPRVTGIKSPGTRVAGEPTELEEVKRRLAQSRARCRTVEAELSRAQATLEDERARADAAQKHAFEQGLRSGERLATNRAVEVALIVTVLVTFAIGGLAVAVGELVFVIVALAGVVGAARLILEWVRTAPERGARWQRKIREPKEPTVL</sequence>
<evidence type="ECO:0000313" key="4">
    <source>
        <dbReference type="EMBL" id="TCW24070.1"/>
    </source>
</evidence>
<keyword evidence="2" id="KW-0472">Membrane</keyword>
<dbReference type="InterPro" id="IPR020579">
    <property type="entry name" value="Exonuc_VII_lsu_C"/>
</dbReference>
<accession>A0A4R3ZUE6</accession>
<dbReference type="AlphaFoldDB" id="A0A4R3ZUE6"/>
<evidence type="ECO:0000256" key="1">
    <source>
        <dbReference type="SAM" id="Coils"/>
    </source>
</evidence>
<protein>
    <submittedName>
        <fullName evidence="4">Exodeoxyribonuclease VII large subunit</fullName>
    </submittedName>
</protein>
<feature type="transmembrane region" description="Helical" evidence="2">
    <location>
        <begin position="381"/>
        <end position="400"/>
    </location>
</feature>
<name>A0A4R3ZUE6_9ACTN</name>